<comment type="caution">
    <text evidence="8">The sequence shown here is derived from an EMBL/GenBank/DDBJ whole genome shotgun (WGS) entry which is preliminary data.</text>
</comment>
<keyword evidence="9" id="KW-1185">Reference proteome</keyword>
<gene>
    <name evidence="8" type="ORF">HZZ10_07700</name>
</gene>
<dbReference type="AlphaFoldDB" id="A0A853EX17"/>
<dbReference type="InterPro" id="IPR038766">
    <property type="entry name" value="Membrane_comp_ABC_pdt"/>
</dbReference>
<feature type="transmembrane region" description="Helical" evidence="6">
    <location>
        <begin position="57"/>
        <end position="79"/>
    </location>
</feature>
<keyword evidence="3 6" id="KW-0812">Transmembrane</keyword>
<name>A0A853EX17_9MICO</name>
<sequence length="638" mass="63881">MWSFARSALRAHASSVAGSFVMVALASALLTATGAWMEAGIRGTSSGEDLSMLSAATGSFAGTTILVVVLVVASAYAAALRERRSQFALLRAVGATPTQVRRMVATEVALVFAAATLVGAVPGLLLARSATSVLVSGEIVPDGFVLQLSPWPVLATAVLLGGTGALTARLAARETARLSPTAAVRLSATEPSTLSPVRRAAAWCCAVLGLGVAVVPFVVPGLIGSASGASSAFLLITSAALAGPAIVAALARRGLAAAQGSGSTSLTLALTNARGFSRRLTAAIVPLALLLSLGTVQLGVNRAVSTAAGVQLGDGITADLVVQKTGGLGTTDLEAVRSTPGVEALTTLRSQEAQVRTDDEMDDVAFLSGLAWEPTALQVLSGEDVLVDPDVRSGSLDDLAEPGTVAVGRDSLLGTGTGLGDSLTVRLDDQERELTIVAVYDRTLGFGDYLVGEATLASDDAQTGTGTAADAVLLRTAPGQADAVETAIVAAGLDVLTTAEYADAATDAAAGQQQLSAILVLALLVFVAAAAANTLAMLASSRRPEHALLRRTGATRRQLVTTAAVEAGVVALAALVIGTASVLPALIGVGYGLVGSIFAGIDVMAFGVLALAVVLVAGATTVIGAVRATAVRRVVQVG</sequence>
<feature type="transmembrane region" description="Helical" evidence="6">
    <location>
        <begin position="151"/>
        <end position="172"/>
    </location>
</feature>
<comment type="subcellular location">
    <subcellularLocation>
        <location evidence="1">Cell membrane</location>
        <topology evidence="1">Multi-pass membrane protein</topology>
    </subcellularLocation>
</comment>
<evidence type="ECO:0000256" key="2">
    <source>
        <dbReference type="ARBA" id="ARBA00022475"/>
    </source>
</evidence>
<accession>A0A853EX17</accession>
<evidence type="ECO:0000256" key="1">
    <source>
        <dbReference type="ARBA" id="ARBA00004651"/>
    </source>
</evidence>
<dbReference type="PANTHER" id="PTHR30287">
    <property type="entry name" value="MEMBRANE COMPONENT OF PREDICTED ABC SUPERFAMILY METABOLITE UPTAKE TRANSPORTER"/>
    <property type="match status" value="1"/>
</dbReference>
<keyword evidence="5 6" id="KW-0472">Membrane</keyword>
<evidence type="ECO:0000256" key="4">
    <source>
        <dbReference type="ARBA" id="ARBA00022989"/>
    </source>
</evidence>
<evidence type="ECO:0000313" key="9">
    <source>
        <dbReference type="Proteomes" id="UP000561011"/>
    </source>
</evidence>
<feature type="transmembrane region" description="Helical" evidence="6">
    <location>
        <begin position="229"/>
        <end position="251"/>
    </location>
</feature>
<evidence type="ECO:0000256" key="5">
    <source>
        <dbReference type="ARBA" id="ARBA00023136"/>
    </source>
</evidence>
<dbReference type="EMBL" id="JACBYE010000014">
    <property type="protein sequence ID" value="NYS93408.1"/>
    <property type="molecule type" value="Genomic_DNA"/>
</dbReference>
<evidence type="ECO:0000256" key="3">
    <source>
        <dbReference type="ARBA" id="ARBA00022692"/>
    </source>
</evidence>
<feature type="transmembrane region" description="Helical" evidence="6">
    <location>
        <begin position="603"/>
        <end position="626"/>
    </location>
</feature>
<keyword evidence="2" id="KW-1003">Cell membrane</keyword>
<organism evidence="8 9">
    <name type="scientific">Sanguibacter inulinus</name>
    <dbReference type="NCBI Taxonomy" id="60922"/>
    <lineage>
        <taxon>Bacteria</taxon>
        <taxon>Bacillati</taxon>
        <taxon>Actinomycetota</taxon>
        <taxon>Actinomycetes</taxon>
        <taxon>Micrococcales</taxon>
        <taxon>Sanguibacteraceae</taxon>
        <taxon>Sanguibacter</taxon>
    </lineage>
</organism>
<dbReference type="PANTHER" id="PTHR30287:SF1">
    <property type="entry name" value="INNER MEMBRANE PROTEIN"/>
    <property type="match status" value="1"/>
</dbReference>
<evidence type="ECO:0000259" key="7">
    <source>
        <dbReference type="Pfam" id="PF02687"/>
    </source>
</evidence>
<feature type="transmembrane region" description="Helical" evidence="6">
    <location>
        <begin position="108"/>
        <end position="131"/>
    </location>
</feature>
<feature type="transmembrane region" description="Helical" evidence="6">
    <location>
        <begin position="559"/>
        <end position="583"/>
    </location>
</feature>
<keyword evidence="4 6" id="KW-1133">Transmembrane helix</keyword>
<evidence type="ECO:0000256" key="6">
    <source>
        <dbReference type="SAM" id="Phobius"/>
    </source>
</evidence>
<proteinExistence type="predicted"/>
<dbReference type="Pfam" id="PF02687">
    <property type="entry name" value="FtsX"/>
    <property type="match status" value="1"/>
</dbReference>
<feature type="transmembrane region" description="Helical" evidence="6">
    <location>
        <begin position="12"/>
        <end position="37"/>
    </location>
</feature>
<feature type="transmembrane region" description="Helical" evidence="6">
    <location>
        <begin position="515"/>
        <end position="538"/>
    </location>
</feature>
<dbReference type="RefSeq" id="WP_179913072.1">
    <property type="nucleotide sequence ID" value="NZ_JACBYE010000014.1"/>
</dbReference>
<protein>
    <submittedName>
        <fullName evidence="8">ABC transporter permease</fullName>
    </submittedName>
</protein>
<dbReference type="InterPro" id="IPR003838">
    <property type="entry name" value="ABC3_permease_C"/>
</dbReference>
<evidence type="ECO:0000313" key="8">
    <source>
        <dbReference type="EMBL" id="NYS93408.1"/>
    </source>
</evidence>
<feature type="transmembrane region" description="Helical" evidence="6">
    <location>
        <begin position="280"/>
        <end position="300"/>
    </location>
</feature>
<reference evidence="8 9" key="1">
    <citation type="submission" date="2020-07" db="EMBL/GenBank/DDBJ databases">
        <title>MOT database genomes.</title>
        <authorList>
            <person name="Joseph S."/>
            <person name="Aduse-Opoku J."/>
            <person name="Hashim A."/>
            <person name="Wade W."/>
            <person name="Curtis M."/>
        </authorList>
    </citation>
    <scope>NUCLEOTIDE SEQUENCE [LARGE SCALE GENOMIC DNA]</scope>
    <source>
        <strain evidence="8 9">DSM 100099</strain>
    </source>
</reference>
<feature type="domain" description="ABC3 transporter permease C-terminal" evidence="7">
    <location>
        <begin position="59"/>
        <end position="180"/>
    </location>
</feature>
<feature type="transmembrane region" description="Helical" evidence="6">
    <location>
        <begin position="200"/>
        <end position="223"/>
    </location>
</feature>
<dbReference type="Proteomes" id="UP000561011">
    <property type="component" value="Unassembled WGS sequence"/>
</dbReference>
<dbReference type="GO" id="GO:0005886">
    <property type="term" value="C:plasma membrane"/>
    <property type="evidence" value="ECO:0007669"/>
    <property type="project" value="UniProtKB-SubCell"/>
</dbReference>